<dbReference type="NCBIfam" id="TIGR00450">
    <property type="entry name" value="mnmE_trmE_thdF"/>
    <property type="match status" value="1"/>
</dbReference>
<dbReference type="InterPro" id="IPR031168">
    <property type="entry name" value="G_TrmE"/>
</dbReference>
<comment type="similarity">
    <text evidence="2 6">Belongs to the TRAFAC class TrmE-Era-EngA-EngB-Septin-like GTPase superfamily. TrmE GTPase family.</text>
</comment>
<name>A0A6B2L1W0_9EUKA</name>
<dbReference type="Gene3D" id="3.40.50.300">
    <property type="entry name" value="P-loop containing nucleotide triphosphate hydrolases"/>
    <property type="match status" value="1"/>
</dbReference>
<dbReference type="InterPro" id="IPR027368">
    <property type="entry name" value="MnmE_dom2"/>
</dbReference>
<dbReference type="CDD" id="cd14858">
    <property type="entry name" value="TrmE_N"/>
    <property type="match status" value="1"/>
</dbReference>
<organism evidence="10">
    <name type="scientific">Arcella intermedia</name>
    <dbReference type="NCBI Taxonomy" id="1963864"/>
    <lineage>
        <taxon>Eukaryota</taxon>
        <taxon>Amoebozoa</taxon>
        <taxon>Tubulinea</taxon>
        <taxon>Elardia</taxon>
        <taxon>Arcellinida</taxon>
        <taxon>Sphaerothecina</taxon>
        <taxon>Arcellidae</taxon>
        <taxon>Arcella</taxon>
    </lineage>
</organism>
<dbReference type="SUPFAM" id="SSF116878">
    <property type="entry name" value="TrmE connector domain"/>
    <property type="match status" value="1"/>
</dbReference>
<dbReference type="SUPFAM" id="SSF52540">
    <property type="entry name" value="P-loop containing nucleoside triphosphate hydrolases"/>
    <property type="match status" value="1"/>
</dbReference>
<dbReference type="SUPFAM" id="SSF103025">
    <property type="entry name" value="Folate-binding domain"/>
    <property type="match status" value="1"/>
</dbReference>
<protein>
    <recommendedName>
        <fullName evidence="11">TrmE-type G domain-containing protein</fullName>
    </recommendedName>
</protein>
<dbReference type="HAMAP" id="MF_00379">
    <property type="entry name" value="GTPase_MnmE"/>
    <property type="match status" value="1"/>
</dbReference>
<dbReference type="Pfam" id="PF01926">
    <property type="entry name" value="MMR_HSR1"/>
    <property type="match status" value="1"/>
</dbReference>
<dbReference type="InterPro" id="IPR004520">
    <property type="entry name" value="GTPase_MnmE"/>
</dbReference>
<dbReference type="GO" id="GO:0002098">
    <property type="term" value="P:tRNA wobble uridine modification"/>
    <property type="evidence" value="ECO:0007669"/>
    <property type="project" value="TreeGrafter"/>
</dbReference>
<dbReference type="Pfam" id="PF12631">
    <property type="entry name" value="MnmE_helical"/>
    <property type="match status" value="1"/>
</dbReference>
<accession>A0A6B2L1W0</accession>
<dbReference type="InterPro" id="IPR006073">
    <property type="entry name" value="GTP-bd"/>
</dbReference>
<reference evidence="10" key="1">
    <citation type="journal article" date="2020" name="J. Eukaryot. Microbiol.">
        <title>De novo Sequencing, Assembly and Annotation of the Transcriptome for the Free-Living Testate Amoeba Arcella intermedia.</title>
        <authorList>
            <person name="Ribeiro G.M."/>
            <person name="Porfirio-Sousa A.L."/>
            <person name="Maurer-Alcala X.X."/>
            <person name="Katz L.A."/>
            <person name="Lahr D.J.G."/>
        </authorList>
    </citation>
    <scope>NUCLEOTIDE SEQUENCE</scope>
</reference>
<dbReference type="NCBIfam" id="NF003661">
    <property type="entry name" value="PRK05291.1-3"/>
    <property type="match status" value="1"/>
</dbReference>
<evidence type="ECO:0000259" key="8">
    <source>
        <dbReference type="Pfam" id="PF10396"/>
    </source>
</evidence>
<dbReference type="InterPro" id="IPR005225">
    <property type="entry name" value="Small_GTP-bd"/>
</dbReference>
<feature type="domain" description="G" evidence="7">
    <location>
        <begin position="249"/>
        <end position="345"/>
    </location>
</feature>
<dbReference type="Gene3D" id="1.20.120.430">
    <property type="entry name" value="tRNA modification GTPase MnmE domain 2"/>
    <property type="match status" value="1"/>
</dbReference>
<evidence type="ECO:0000259" key="7">
    <source>
        <dbReference type="Pfam" id="PF01926"/>
    </source>
</evidence>
<evidence type="ECO:0000313" key="10">
    <source>
        <dbReference type="EMBL" id="NDV30940.1"/>
    </source>
</evidence>
<dbReference type="InterPro" id="IPR025867">
    <property type="entry name" value="MnmE_helical"/>
</dbReference>
<keyword evidence="3 6" id="KW-0819">tRNA processing</keyword>
<evidence type="ECO:0000256" key="2">
    <source>
        <dbReference type="ARBA" id="ARBA00011043"/>
    </source>
</evidence>
<dbReference type="NCBIfam" id="TIGR00231">
    <property type="entry name" value="small_GTP"/>
    <property type="match status" value="1"/>
</dbReference>
<dbReference type="GO" id="GO:0005739">
    <property type="term" value="C:mitochondrion"/>
    <property type="evidence" value="ECO:0007669"/>
    <property type="project" value="UniProtKB-SubCell"/>
</dbReference>
<comment type="subcellular location">
    <subcellularLocation>
        <location evidence="1">Mitochondrion</location>
    </subcellularLocation>
</comment>
<dbReference type="AlphaFoldDB" id="A0A6B2L1W0"/>
<sequence length="512" mass="56241">MGRKPLKAYRSTAHWAWSRPFTQEYRNSSDTVYALSSALGRAGVSVIRISGPKATQVFSSLTSPSTVPSARYATLRKLYSPKERGREQLDEVLCLYFQGPHSFTGEDVVELHVHGSVAVISATLESLSQISFRPADPGEFTRRAFYNGKMDLTSVEGLSDLISAETSAQRRQALWQLNGNKGALFNEWVQLLTRALANIEALIDFGEEEHLDIQIIAEVLPLVKNLRDSISKHLGDGHRGEIVRSGIHVSIVGPPNAGKSSLLNHIAERPAAIVSPIKGTTRDIVEVRMDLGGLPVVMADTAGISDEPSDPIELEGIRRAIERHEISSIKLVVLDIQSILKSYDELCLGSLEPSITNLLIQAKTDLNAHLIINKVDLLPPMSPETSAQLKTKLFALTEIPTSRIHFTSCQDDIGFDTLLEALRMNVVSILGWGESQAGSSSPEGASVITRSRHRYLLNEVVDALNKFLENPSQVEVAAEELRYAIYSLGKITGKVDVEKILEVIFKDFCIGK</sequence>
<evidence type="ECO:0000256" key="6">
    <source>
        <dbReference type="RuleBase" id="RU003313"/>
    </source>
</evidence>
<dbReference type="FunFam" id="3.30.1360.120:FF:000007">
    <property type="entry name" value="tRNA modification GTPase GTPBP3, mitochondrial"/>
    <property type="match status" value="1"/>
</dbReference>
<dbReference type="GO" id="GO:0003924">
    <property type="term" value="F:GTPase activity"/>
    <property type="evidence" value="ECO:0007669"/>
    <property type="project" value="InterPro"/>
</dbReference>
<dbReference type="PANTHER" id="PTHR42714:SF2">
    <property type="entry name" value="TRNA MODIFICATION GTPASE GTPBP3, MITOCHONDRIAL"/>
    <property type="match status" value="1"/>
</dbReference>
<evidence type="ECO:0000256" key="1">
    <source>
        <dbReference type="ARBA" id="ARBA00004173"/>
    </source>
</evidence>
<dbReference type="InterPro" id="IPR027417">
    <property type="entry name" value="P-loop_NTPase"/>
</dbReference>
<keyword evidence="5 6" id="KW-0342">GTP-binding</keyword>
<evidence type="ECO:0000256" key="5">
    <source>
        <dbReference type="ARBA" id="ARBA00023134"/>
    </source>
</evidence>
<dbReference type="EMBL" id="GIBP01001971">
    <property type="protein sequence ID" value="NDV30940.1"/>
    <property type="molecule type" value="Transcribed_RNA"/>
</dbReference>
<dbReference type="InterPro" id="IPR027266">
    <property type="entry name" value="TrmE/GcvT-like"/>
</dbReference>
<feature type="domain" description="GTP-binding protein TrmE N-terminal" evidence="8">
    <location>
        <begin position="31"/>
        <end position="149"/>
    </location>
</feature>
<dbReference type="CDD" id="cd04164">
    <property type="entry name" value="trmE"/>
    <property type="match status" value="1"/>
</dbReference>
<dbReference type="GO" id="GO:0030488">
    <property type="term" value="P:tRNA methylation"/>
    <property type="evidence" value="ECO:0007669"/>
    <property type="project" value="TreeGrafter"/>
</dbReference>
<evidence type="ECO:0008006" key="11">
    <source>
        <dbReference type="Google" id="ProtNLM"/>
    </source>
</evidence>
<proteinExistence type="inferred from homology"/>
<evidence type="ECO:0000256" key="4">
    <source>
        <dbReference type="ARBA" id="ARBA00022741"/>
    </source>
</evidence>
<evidence type="ECO:0000256" key="3">
    <source>
        <dbReference type="ARBA" id="ARBA00022694"/>
    </source>
</evidence>
<feature type="domain" description="MnmE helical" evidence="9">
    <location>
        <begin position="152"/>
        <end position="509"/>
    </location>
</feature>
<dbReference type="PANTHER" id="PTHR42714">
    <property type="entry name" value="TRNA MODIFICATION GTPASE GTPBP3"/>
    <property type="match status" value="1"/>
</dbReference>
<evidence type="ECO:0000259" key="9">
    <source>
        <dbReference type="Pfam" id="PF12631"/>
    </source>
</evidence>
<dbReference type="InterPro" id="IPR018948">
    <property type="entry name" value="GTP-bd_TrmE_N"/>
</dbReference>
<dbReference type="GO" id="GO:0005525">
    <property type="term" value="F:GTP binding"/>
    <property type="evidence" value="ECO:0007669"/>
    <property type="project" value="UniProtKB-KW"/>
</dbReference>
<dbReference type="Pfam" id="PF10396">
    <property type="entry name" value="TrmE_N"/>
    <property type="match status" value="1"/>
</dbReference>
<dbReference type="Gene3D" id="3.30.1360.120">
    <property type="entry name" value="Probable tRNA modification gtpase trme, domain 1"/>
    <property type="match status" value="1"/>
</dbReference>
<keyword evidence="4 6" id="KW-0547">Nucleotide-binding</keyword>